<dbReference type="GO" id="GO:0003735">
    <property type="term" value="F:structural constituent of ribosome"/>
    <property type="evidence" value="ECO:0007669"/>
    <property type="project" value="UniProtKB-UniRule"/>
</dbReference>
<evidence type="ECO:0000256" key="1">
    <source>
        <dbReference type="ARBA" id="ARBA00009356"/>
    </source>
</evidence>
<dbReference type="NCBIfam" id="TIGR03654">
    <property type="entry name" value="L6_bact"/>
    <property type="match status" value="1"/>
</dbReference>
<keyword evidence="4 6" id="KW-0694">RNA-binding</keyword>
<comment type="subunit">
    <text evidence="4">Part of the 50S ribosomal subunit.</text>
</comment>
<evidence type="ECO:0000256" key="2">
    <source>
        <dbReference type="ARBA" id="ARBA00022980"/>
    </source>
</evidence>
<dbReference type="PANTHER" id="PTHR11655:SF14">
    <property type="entry name" value="LARGE RIBOSOMAL SUBUNIT PROTEIN UL6M"/>
    <property type="match status" value="1"/>
</dbReference>
<comment type="similarity">
    <text evidence="1 4 5">Belongs to the universal ribosomal protein uL6 family.</text>
</comment>
<dbReference type="PROSITE" id="PS00525">
    <property type="entry name" value="RIBOSOMAL_L6_1"/>
    <property type="match status" value="1"/>
</dbReference>
<proteinExistence type="inferred from homology"/>
<dbReference type="InterPro" id="IPR036789">
    <property type="entry name" value="Ribosomal_uL6-like_a/b-dom_sf"/>
</dbReference>
<feature type="domain" description="Large ribosomal subunit protein uL6 alpha-beta" evidence="7">
    <location>
        <begin position="91"/>
        <end position="163"/>
    </location>
</feature>
<evidence type="ECO:0000259" key="7">
    <source>
        <dbReference type="Pfam" id="PF00347"/>
    </source>
</evidence>
<keyword evidence="3 4" id="KW-0687">Ribonucleoprotein</keyword>
<dbReference type="GO" id="GO:0019843">
    <property type="term" value="F:rRNA binding"/>
    <property type="evidence" value="ECO:0007669"/>
    <property type="project" value="UniProtKB-UniRule"/>
</dbReference>
<accession>A0A3R9ZP67</accession>
<sequence length="176" mass="19738">MSKIGKQQINIPDKVTVVFDKNYLNIKGPLGELGMHIFDSINVELNEKHISIFPKEISKKSKSLWGLSRSLINNMVIGVNEGFVKKLEINGVGYKVNIDSDLLILTLGYSHDIIYPIPQGVSIKCIKNIIEVSGCDKQLVGQVCADIRSLRKPEPYKGKGIKYEDEVILRKEGKKK</sequence>
<dbReference type="AlphaFoldDB" id="A0A3R9ZP67"/>
<dbReference type="FunFam" id="3.90.930.12:FF:000001">
    <property type="entry name" value="50S ribosomal protein L6"/>
    <property type="match status" value="1"/>
</dbReference>
<dbReference type="GO" id="GO:0022625">
    <property type="term" value="C:cytosolic large ribosomal subunit"/>
    <property type="evidence" value="ECO:0007669"/>
    <property type="project" value="UniProtKB-UniRule"/>
</dbReference>
<dbReference type="PANTHER" id="PTHR11655">
    <property type="entry name" value="60S/50S RIBOSOMAL PROTEIN L6/L9"/>
    <property type="match status" value="1"/>
</dbReference>
<dbReference type="OrthoDB" id="9805007at2"/>
<dbReference type="PRINTS" id="PR00059">
    <property type="entry name" value="RIBOSOMALL6"/>
</dbReference>
<dbReference type="EMBL" id="RXFM01000029">
    <property type="protein sequence ID" value="RST68184.1"/>
    <property type="molecule type" value="Genomic_DNA"/>
</dbReference>
<gene>
    <name evidence="4" type="primary">rplF</name>
    <name evidence="8" type="ORF">EIC27_02850</name>
</gene>
<dbReference type="InterPro" id="IPR019906">
    <property type="entry name" value="Ribosomal_uL6_bac-type"/>
</dbReference>
<organism evidence="8 9">
    <name type="scientific">Candidatus Aquarickettsia rohweri</name>
    <dbReference type="NCBI Taxonomy" id="2602574"/>
    <lineage>
        <taxon>Bacteria</taxon>
        <taxon>Pseudomonadati</taxon>
        <taxon>Pseudomonadota</taxon>
        <taxon>Alphaproteobacteria</taxon>
        <taxon>Rickettsiales</taxon>
        <taxon>Candidatus Midichloriaceae</taxon>
        <taxon>Candidatus Aquarickettsia</taxon>
    </lineage>
</organism>
<dbReference type="HAMAP" id="MF_01365_B">
    <property type="entry name" value="Ribosomal_uL6_B"/>
    <property type="match status" value="1"/>
</dbReference>
<dbReference type="InterPro" id="IPR000702">
    <property type="entry name" value="Ribosomal_uL6-like"/>
</dbReference>
<dbReference type="InterPro" id="IPR020040">
    <property type="entry name" value="Ribosomal_uL6_a/b-dom"/>
</dbReference>
<keyword evidence="4 6" id="KW-0699">rRNA-binding</keyword>
<keyword evidence="2 4" id="KW-0689">Ribosomal protein</keyword>
<evidence type="ECO:0000313" key="8">
    <source>
        <dbReference type="EMBL" id="RST68184.1"/>
    </source>
</evidence>
<evidence type="ECO:0000313" key="9">
    <source>
        <dbReference type="Proteomes" id="UP000279470"/>
    </source>
</evidence>
<evidence type="ECO:0000256" key="3">
    <source>
        <dbReference type="ARBA" id="ARBA00023274"/>
    </source>
</evidence>
<evidence type="ECO:0000256" key="5">
    <source>
        <dbReference type="RuleBase" id="RU003869"/>
    </source>
</evidence>
<keyword evidence="9" id="KW-1185">Reference proteome</keyword>
<dbReference type="InterPro" id="IPR002358">
    <property type="entry name" value="Ribosomal_uL6_CS"/>
</dbReference>
<dbReference type="Proteomes" id="UP000279470">
    <property type="component" value="Unassembled WGS sequence"/>
</dbReference>
<evidence type="ECO:0000256" key="6">
    <source>
        <dbReference type="RuleBase" id="RU003870"/>
    </source>
</evidence>
<dbReference type="PIRSF" id="PIRSF002162">
    <property type="entry name" value="Ribosomal_L6"/>
    <property type="match status" value="1"/>
</dbReference>
<reference evidence="9" key="1">
    <citation type="submission" date="2018-11" db="EMBL/GenBank/DDBJ databases">
        <title>Phylogenetic, genomic, and biogeographic characterization of a novel and ubiquitous marine invertebrate-associated Rickettsiales parasite, Candidatus Marinoinvertebrata rohwerii, gen. nov., sp. nov.</title>
        <authorList>
            <person name="Klinges J.G."/>
            <person name="Rosales S.M."/>
            <person name="Mcminds R."/>
            <person name="Shaver E.C."/>
            <person name="Shantz A."/>
            <person name="Peters E.C."/>
            <person name="Burkepile D.E."/>
            <person name="Silliman B.R."/>
            <person name="Vega Thurber R.L."/>
        </authorList>
    </citation>
    <scope>NUCLEOTIDE SEQUENCE [LARGE SCALE GENOMIC DNA]</scope>
    <source>
        <strain evidence="9">a_cerv_44</strain>
    </source>
</reference>
<protein>
    <recommendedName>
        <fullName evidence="4">Large ribosomal subunit protein uL6</fullName>
    </recommendedName>
</protein>
<dbReference type="Gene3D" id="3.90.930.12">
    <property type="entry name" value="Ribosomal protein L6, alpha-beta domain"/>
    <property type="match status" value="2"/>
</dbReference>
<dbReference type="RefSeq" id="WP_126044640.1">
    <property type="nucleotide sequence ID" value="NZ_RXFM01000029.1"/>
</dbReference>
<evidence type="ECO:0000256" key="4">
    <source>
        <dbReference type="HAMAP-Rule" id="MF_01365"/>
    </source>
</evidence>
<dbReference type="GO" id="GO:0002181">
    <property type="term" value="P:cytoplasmic translation"/>
    <property type="evidence" value="ECO:0007669"/>
    <property type="project" value="TreeGrafter"/>
</dbReference>
<comment type="caution">
    <text evidence="8">The sequence shown here is derived from an EMBL/GenBank/DDBJ whole genome shotgun (WGS) entry which is preliminary data.</text>
</comment>
<name>A0A3R9ZP67_9RICK</name>
<dbReference type="SUPFAM" id="SSF56053">
    <property type="entry name" value="Ribosomal protein L6"/>
    <property type="match status" value="2"/>
</dbReference>
<comment type="function">
    <text evidence="4 6">This protein binds to the 23S rRNA, and is important in its secondary structure. It is located near the subunit interface in the base of the L7/L12 stalk, and near the tRNA binding site of the peptidyltransferase center.</text>
</comment>
<feature type="domain" description="Large ribosomal subunit protein uL6 alpha-beta" evidence="7">
    <location>
        <begin position="11"/>
        <end position="82"/>
    </location>
</feature>
<dbReference type="Pfam" id="PF00347">
    <property type="entry name" value="Ribosomal_L6"/>
    <property type="match status" value="2"/>
</dbReference>